<protein>
    <submittedName>
        <fullName evidence="2">Metal dependent phosphohydrolase</fullName>
    </submittedName>
</protein>
<dbReference type="EMBL" id="JQEC01000040">
    <property type="protein sequence ID" value="KGJ91643.1"/>
    <property type="molecule type" value="Genomic_DNA"/>
</dbReference>
<dbReference type="Pfam" id="PF11871">
    <property type="entry name" value="DUF3391"/>
    <property type="match status" value="1"/>
</dbReference>
<dbReference type="PATRIC" id="fig|28229.3.peg.2843"/>
<evidence type="ECO:0000259" key="1">
    <source>
        <dbReference type="PROSITE" id="PS51832"/>
    </source>
</evidence>
<feature type="domain" description="HD-GYP" evidence="1">
    <location>
        <begin position="122"/>
        <end position="319"/>
    </location>
</feature>
<dbReference type="PROSITE" id="PS51832">
    <property type="entry name" value="HD_GYP"/>
    <property type="match status" value="1"/>
</dbReference>
<evidence type="ECO:0000313" key="3">
    <source>
        <dbReference type="Proteomes" id="UP000029868"/>
    </source>
</evidence>
<comment type="caution">
    <text evidence="2">The sequence shown here is derived from an EMBL/GenBank/DDBJ whole genome shotgun (WGS) entry which is preliminary data.</text>
</comment>
<dbReference type="RefSeq" id="WP_033082867.1">
    <property type="nucleotide sequence ID" value="NZ_JQEC01000040.1"/>
</dbReference>
<dbReference type="CDD" id="cd00077">
    <property type="entry name" value="HDc"/>
    <property type="match status" value="1"/>
</dbReference>
<dbReference type="PANTHER" id="PTHR43155:SF2">
    <property type="entry name" value="CYCLIC DI-GMP PHOSPHODIESTERASE PA4108"/>
    <property type="match status" value="1"/>
</dbReference>
<name>A0A099KPW1_COLPS</name>
<dbReference type="OrthoDB" id="9764808at2"/>
<gene>
    <name evidence="2" type="ORF">GAB14E_3125</name>
</gene>
<dbReference type="GO" id="GO:0008081">
    <property type="term" value="F:phosphoric diester hydrolase activity"/>
    <property type="evidence" value="ECO:0007669"/>
    <property type="project" value="UniProtKB-ARBA"/>
</dbReference>
<proteinExistence type="predicted"/>
<keyword evidence="2" id="KW-0378">Hydrolase</keyword>
<dbReference type="Pfam" id="PF13487">
    <property type="entry name" value="HD_5"/>
    <property type="match status" value="1"/>
</dbReference>
<dbReference type="SMART" id="SM00471">
    <property type="entry name" value="HDc"/>
    <property type="match status" value="1"/>
</dbReference>
<dbReference type="Proteomes" id="UP000029868">
    <property type="component" value="Unassembled WGS sequence"/>
</dbReference>
<evidence type="ECO:0000313" key="2">
    <source>
        <dbReference type="EMBL" id="KGJ91643.1"/>
    </source>
</evidence>
<organism evidence="2 3">
    <name type="scientific">Colwellia psychrerythraea</name>
    <name type="common">Vibrio psychroerythus</name>
    <dbReference type="NCBI Taxonomy" id="28229"/>
    <lineage>
        <taxon>Bacteria</taxon>
        <taxon>Pseudomonadati</taxon>
        <taxon>Pseudomonadota</taxon>
        <taxon>Gammaproteobacteria</taxon>
        <taxon>Alteromonadales</taxon>
        <taxon>Colwelliaceae</taxon>
        <taxon>Colwellia</taxon>
    </lineage>
</organism>
<dbReference type="Gene3D" id="1.10.3210.10">
    <property type="entry name" value="Hypothetical protein af1432"/>
    <property type="match status" value="1"/>
</dbReference>
<dbReference type="InterPro" id="IPR037522">
    <property type="entry name" value="HD_GYP_dom"/>
</dbReference>
<dbReference type="InterPro" id="IPR003607">
    <property type="entry name" value="HD/PDEase_dom"/>
</dbReference>
<dbReference type="PANTHER" id="PTHR43155">
    <property type="entry name" value="CYCLIC DI-GMP PHOSPHODIESTERASE PA4108-RELATED"/>
    <property type="match status" value="1"/>
</dbReference>
<dbReference type="InterPro" id="IPR021812">
    <property type="entry name" value="DUF3391"/>
</dbReference>
<dbReference type="SUPFAM" id="SSF109604">
    <property type="entry name" value="HD-domain/PDEase-like"/>
    <property type="match status" value="1"/>
</dbReference>
<dbReference type="AlphaFoldDB" id="A0A099KPW1"/>
<reference evidence="2 3" key="1">
    <citation type="submission" date="2014-08" db="EMBL/GenBank/DDBJ databases">
        <title>Genomic and Phenotypic Diversity of Colwellia psychrerythraea strains from Disparate Marine Basins.</title>
        <authorList>
            <person name="Techtmann S.M."/>
            <person name="Stelling S.C."/>
            <person name="Utturkar S.M."/>
            <person name="Alshibli N."/>
            <person name="Harris A."/>
            <person name="Brown S.D."/>
            <person name="Hazen T.C."/>
        </authorList>
    </citation>
    <scope>NUCLEOTIDE SEQUENCE [LARGE SCALE GENOMIC DNA]</scope>
    <source>
        <strain evidence="2 3">GAB14E</strain>
    </source>
</reference>
<sequence>MLIEKELSELIIGHYVVKIINQADNFSLTASGHIKSNSVIKHLRSKKVYRVLIDDSKTINIPSPITELDTNNSPRLNRESLQQAKAIFNQSKSIQKNLFNAALSGSCLDLSPVIEVTNKSIDAIFNSPDSLACMLNIRDKDEYLLEHSVAVSVYITLFSRYLNLDRDIIEQLSIGAFLHDIGKIKIPNDILNKPGKLTDEEFTIMKTHANHSIDIIKATPGVSELSLEVAALHHEKLDGKGYPFQVAGDDISQFGRMISICDIFDALTATRVYKEGFAHGKAFAILRELAKQGQLDNQLVDHFIKCVGVFPIGTLVQLESNKLALVKARNDASPTKPQVQSFYSVKLKHFLNKQEIDLSDSEDFIVKGVRAEEFDLDMQQIIDMLLMEG</sequence>
<accession>A0A099KPW1</accession>